<feature type="chain" id="PRO_5023004193" description="DUF3300 domain-containing protein" evidence="2">
    <location>
        <begin position="27"/>
        <end position="218"/>
    </location>
</feature>
<dbReference type="KEGG" id="hyj:FHG12_07320"/>
<reference evidence="3 4" key="1">
    <citation type="submission" date="2019-06" db="EMBL/GenBank/DDBJ databases">
        <authorList>
            <person name="Srinivasan S."/>
        </authorList>
    </citation>
    <scope>NUCLEOTIDE SEQUENCE [LARGE SCALE GENOMIC DNA]</scope>
    <source>
        <strain evidence="3 4">17J68-5</strain>
    </source>
</reference>
<evidence type="ECO:0000313" key="4">
    <source>
        <dbReference type="Proteomes" id="UP000305398"/>
    </source>
</evidence>
<feature type="compositionally biased region" description="Basic and acidic residues" evidence="1">
    <location>
        <begin position="167"/>
        <end position="177"/>
    </location>
</feature>
<dbReference type="RefSeq" id="WP_139515110.1">
    <property type="nucleotide sequence ID" value="NZ_CP040896.1"/>
</dbReference>
<dbReference type="Proteomes" id="UP000305398">
    <property type="component" value="Chromosome"/>
</dbReference>
<feature type="signal peptide" evidence="2">
    <location>
        <begin position="1"/>
        <end position="26"/>
    </location>
</feature>
<evidence type="ECO:0008006" key="5">
    <source>
        <dbReference type="Google" id="ProtNLM"/>
    </source>
</evidence>
<proteinExistence type="predicted"/>
<keyword evidence="4" id="KW-1185">Reference proteome</keyword>
<dbReference type="AlphaFoldDB" id="A0A5B7ZXM7"/>
<sequence>MKLFSKSAVVLLLGLLLAGVAAPAQAQVSINIQTPGWGPPVRSNAQYYYIPEIDAYYDLYDRSYVFFDGVNWLRSYQLPVAYQGYDPYQFHPVVIDYIGAQPWGYIRDHRLRYRSGYAYGYGQPRVVVAQPYYGAARGGYYNQPRAQYREQYGRSGNYGGNYSSPRPDYDRHRDNDRGNNGNGYGRENGGYDRGNGNNGNGRGNNEGRNSQGRYGRGR</sequence>
<name>A0A5B7ZXM7_9BACT</name>
<protein>
    <recommendedName>
        <fullName evidence="5">DUF3300 domain-containing protein</fullName>
    </recommendedName>
</protein>
<feature type="compositionally biased region" description="Gly residues" evidence="1">
    <location>
        <begin position="180"/>
        <end position="204"/>
    </location>
</feature>
<gene>
    <name evidence="3" type="ORF">FHG12_07320</name>
</gene>
<organism evidence="3 4">
    <name type="scientific">Hymenobacter jejuensis</name>
    <dbReference type="NCBI Taxonomy" id="2502781"/>
    <lineage>
        <taxon>Bacteria</taxon>
        <taxon>Pseudomonadati</taxon>
        <taxon>Bacteroidota</taxon>
        <taxon>Cytophagia</taxon>
        <taxon>Cytophagales</taxon>
        <taxon>Hymenobacteraceae</taxon>
        <taxon>Hymenobacter</taxon>
    </lineage>
</organism>
<keyword evidence="2" id="KW-0732">Signal</keyword>
<evidence type="ECO:0000313" key="3">
    <source>
        <dbReference type="EMBL" id="QDA59931.1"/>
    </source>
</evidence>
<dbReference type="OrthoDB" id="799522at2"/>
<dbReference type="EMBL" id="CP040896">
    <property type="protein sequence ID" value="QDA59931.1"/>
    <property type="molecule type" value="Genomic_DNA"/>
</dbReference>
<evidence type="ECO:0000256" key="1">
    <source>
        <dbReference type="SAM" id="MobiDB-lite"/>
    </source>
</evidence>
<accession>A0A5B7ZXM7</accession>
<feature type="region of interest" description="Disordered" evidence="1">
    <location>
        <begin position="151"/>
        <end position="218"/>
    </location>
</feature>
<evidence type="ECO:0000256" key="2">
    <source>
        <dbReference type="SAM" id="SignalP"/>
    </source>
</evidence>